<reference evidence="7 8" key="1">
    <citation type="journal article" date="2016" name="Microbiol. Immunol.">
        <title>Complete genome sequence of Streptococcus troglodytae TKU31 isolated from the oral cavity of a chimpanzee (Pan troglodytes).</title>
        <authorList>
            <person name="Okamoto M."/>
            <person name="Naito M."/>
            <person name="Miyanohara M."/>
            <person name="Imai S."/>
            <person name="Nomura Y."/>
            <person name="Saito W."/>
            <person name="Momoi Y."/>
            <person name="Takada K."/>
            <person name="Miyabe-Nishiwaki T."/>
            <person name="Tomonaga M."/>
            <person name="Hanada N."/>
        </authorList>
    </citation>
    <scope>NUCLEOTIDE SEQUENCE [LARGE SCALE GENOMIC DNA]</scope>
    <source>
        <strain evidence="8">TKU 31</strain>
    </source>
</reference>
<evidence type="ECO:0000256" key="1">
    <source>
        <dbReference type="ARBA" id="ARBA00022448"/>
    </source>
</evidence>
<dbReference type="NCBIfam" id="TIGR00848">
    <property type="entry name" value="fruA"/>
    <property type="match status" value="1"/>
</dbReference>
<proteinExistence type="predicted"/>
<keyword evidence="5" id="KW-0598">Phosphotransferase system</keyword>
<dbReference type="PROSITE" id="PS51094">
    <property type="entry name" value="PTS_EIIA_TYPE_2"/>
    <property type="match status" value="1"/>
</dbReference>
<name>A0A1L7LGQ2_9STRE</name>
<keyword evidence="2" id="KW-0597">Phosphoprotein</keyword>
<evidence type="ECO:0000256" key="5">
    <source>
        <dbReference type="ARBA" id="ARBA00022683"/>
    </source>
</evidence>
<dbReference type="RefSeq" id="WP_128832697.1">
    <property type="nucleotide sequence ID" value="NZ_AP014612.1"/>
</dbReference>
<keyword evidence="8" id="KW-1185">Reference proteome</keyword>
<dbReference type="InterPro" id="IPR016152">
    <property type="entry name" value="PTrfase/Anion_transptr"/>
</dbReference>
<sequence length="150" mass="16777">MIDENLIKINLTFESQDEVFHYLATLIVDNGYANNTESVIQSLKLRESEGTTGMMEGFAIPHAKDKSIVKPGIAILKLKTGVEWHSMDEQLINYVIALFIPEKEAGTTHLKVLSQVARLLVNKAFKESIKEADTVLELKALFTEKLDVTS</sequence>
<dbReference type="GO" id="GO:0016020">
    <property type="term" value="C:membrane"/>
    <property type="evidence" value="ECO:0007669"/>
    <property type="project" value="InterPro"/>
</dbReference>
<organism evidence="7 8">
    <name type="scientific">Streptococcus troglodytae</name>
    <dbReference type="NCBI Taxonomy" id="1111760"/>
    <lineage>
        <taxon>Bacteria</taxon>
        <taxon>Bacillati</taxon>
        <taxon>Bacillota</taxon>
        <taxon>Bacilli</taxon>
        <taxon>Lactobacillales</taxon>
        <taxon>Streptococcaceae</taxon>
        <taxon>Streptococcus</taxon>
    </lineage>
</organism>
<feature type="domain" description="PTS EIIA type-2" evidence="6">
    <location>
        <begin position="1"/>
        <end position="145"/>
    </location>
</feature>
<dbReference type="InterPro" id="IPR004715">
    <property type="entry name" value="PTS_IIA_fruc"/>
</dbReference>
<keyword evidence="4" id="KW-0808">Transferase</keyword>
<dbReference type="PANTHER" id="PTHR47738">
    <property type="entry name" value="PTS SYSTEM FRUCTOSE-LIKE EIIA COMPONENT-RELATED"/>
    <property type="match status" value="1"/>
</dbReference>
<evidence type="ECO:0000259" key="6">
    <source>
        <dbReference type="PROSITE" id="PS51094"/>
    </source>
</evidence>
<evidence type="ECO:0000256" key="3">
    <source>
        <dbReference type="ARBA" id="ARBA00022597"/>
    </source>
</evidence>
<protein>
    <submittedName>
        <fullName evidence="7">PTS system fructose-specific transporter subunit IIA</fullName>
    </submittedName>
</protein>
<dbReference type="GO" id="GO:0008982">
    <property type="term" value="F:protein-N(PI)-phosphohistidine-sugar phosphotransferase activity"/>
    <property type="evidence" value="ECO:0007669"/>
    <property type="project" value="InterPro"/>
</dbReference>
<evidence type="ECO:0000256" key="2">
    <source>
        <dbReference type="ARBA" id="ARBA00022553"/>
    </source>
</evidence>
<dbReference type="Gene3D" id="3.40.930.10">
    <property type="entry name" value="Mannitol-specific EII, Chain A"/>
    <property type="match status" value="1"/>
</dbReference>
<dbReference type="KEGG" id="strg:SRT_01160"/>
<dbReference type="SUPFAM" id="SSF55804">
    <property type="entry name" value="Phoshotransferase/anion transport protein"/>
    <property type="match status" value="1"/>
</dbReference>
<dbReference type="AlphaFoldDB" id="A0A1L7LGQ2"/>
<dbReference type="InterPro" id="IPR002178">
    <property type="entry name" value="PTS_EIIA_type-2_dom"/>
</dbReference>
<dbReference type="GO" id="GO:0009401">
    <property type="term" value="P:phosphoenolpyruvate-dependent sugar phosphotransferase system"/>
    <property type="evidence" value="ECO:0007669"/>
    <property type="project" value="UniProtKB-KW"/>
</dbReference>
<evidence type="ECO:0000256" key="4">
    <source>
        <dbReference type="ARBA" id="ARBA00022679"/>
    </source>
</evidence>
<evidence type="ECO:0000313" key="7">
    <source>
        <dbReference type="EMBL" id="BAQ23377.1"/>
    </source>
</evidence>
<evidence type="ECO:0000313" key="8">
    <source>
        <dbReference type="Proteomes" id="UP000217758"/>
    </source>
</evidence>
<keyword evidence="3" id="KW-0762">Sugar transport</keyword>
<keyword evidence="1" id="KW-0813">Transport</keyword>
<gene>
    <name evidence="7" type="ORF">SRT_01160</name>
</gene>
<dbReference type="InterPro" id="IPR051541">
    <property type="entry name" value="PTS_SugarTrans_NitroReg"/>
</dbReference>
<dbReference type="Proteomes" id="UP000217758">
    <property type="component" value="Chromosome"/>
</dbReference>
<dbReference type="EMBL" id="AP014612">
    <property type="protein sequence ID" value="BAQ23377.1"/>
    <property type="molecule type" value="Genomic_DNA"/>
</dbReference>
<dbReference type="PANTHER" id="PTHR47738:SF2">
    <property type="entry name" value="PTS SYSTEM FRUCTOSE-LIKE EIIA COMPONENT"/>
    <property type="match status" value="1"/>
</dbReference>
<dbReference type="CDD" id="cd00211">
    <property type="entry name" value="PTS_IIA_fru"/>
    <property type="match status" value="1"/>
</dbReference>
<dbReference type="Pfam" id="PF00359">
    <property type="entry name" value="PTS_EIIA_2"/>
    <property type="match status" value="1"/>
</dbReference>
<accession>A0A1L7LGQ2</accession>